<feature type="non-terminal residue" evidence="4">
    <location>
        <position position="67"/>
    </location>
</feature>
<evidence type="ECO:0000259" key="2">
    <source>
        <dbReference type="Pfam" id="PF14961"/>
    </source>
</evidence>
<evidence type="ECO:0000313" key="3">
    <source>
        <dbReference type="EMBL" id="CAF4540269.1"/>
    </source>
</evidence>
<keyword evidence="1" id="KW-0812">Transmembrane</keyword>
<feature type="transmembrane region" description="Helical" evidence="1">
    <location>
        <begin position="6"/>
        <end position="29"/>
    </location>
</feature>
<evidence type="ECO:0000256" key="1">
    <source>
        <dbReference type="SAM" id="Phobius"/>
    </source>
</evidence>
<dbReference type="AlphaFoldDB" id="A0A8S2YZM8"/>
<protein>
    <recommendedName>
        <fullName evidence="2">BROMI middle region domain-containing protein</fullName>
    </recommendedName>
</protein>
<organism evidence="4 7">
    <name type="scientific">Rotaria magnacalcarata</name>
    <dbReference type="NCBI Taxonomy" id="392030"/>
    <lineage>
        <taxon>Eukaryota</taxon>
        <taxon>Metazoa</taxon>
        <taxon>Spiralia</taxon>
        <taxon>Gnathifera</taxon>
        <taxon>Rotifera</taxon>
        <taxon>Eurotatoria</taxon>
        <taxon>Bdelloidea</taxon>
        <taxon>Philodinida</taxon>
        <taxon>Philodinidae</taxon>
        <taxon>Rotaria</taxon>
    </lineage>
</organism>
<evidence type="ECO:0000313" key="7">
    <source>
        <dbReference type="Proteomes" id="UP000681967"/>
    </source>
</evidence>
<evidence type="ECO:0000313" key="6">
    <source>
        <dbReference type="EMBL" id="CAF4954033.1"/>
    </source>
</evidence>
<dbReference type="EMBL" id="CAJOBJ010090441">
    <property type="protein sequence ID" value="CAF4540269.1"/>
    <property type="molecule type" value="Genomic_DNA"/>
</dbReference>
<reference evidence="4" key="1">
    <citation type="submission" date="2021-02" db="EMBL/GenBank/DDBJ databases">
        <authorList>
            <person name="Nowell W R."/>
        </authorList>
    </citation>
    <scope>NUCLEOTIDE SEQUENCE</scope>
</reference>
<proteinExistence type="predicted"/>
<accession>A0A8S2YZM8</accession>
<comment type="caution">
    <text evidence="4">The sequence shown here is derived from an EMBL/GenBank/DDBJ whole genome shotgun (WGS) entry which is preliminary data.</text>
</comment>
<dbReference type="Pfam" id="PF14961">
    <property type="entry name" value="BROMI"/>
    <property type="match status" value="1"/>
</dbReference>
<dbReference type="Proteomes" id="UP000681720">
    <property type="component" value="Unassembled WGS sequence"/>
</dbReference>
<feature type="non-terminal residue" evidence="4">
    <location>
        <position position="1"/>
    </location>
</feature>
<sequence length="67" mass="7800">ETNYPYLHFLLGIYLLTQTGFLPECVIYIDERWRSKVQVGKLEQYGYGYLLSQMANTPAVVSRLDHS</sequence>
<dbReference type="EMBL" id="CAJOBI010171910">
    <property type="protein sequence ID" value="CAF4892606.1"/>
    <property type="molecule type" value="Genomic_DNA"/>
</dbReference>
<evidence type="ECO:0000313" key="4">
    <source>
        <dbReference type="EMBL" id="CAF4590518.1"/>
    </source>
</evidence>
<keyword evidence="1" id="KW-0472">Membrane</keyword>
<keyword evidence="1" id="KW-1133">Transmembrane helix</keyword>
<gene>
    <name evidence="4" type="ORF">BYL167_LOCUS39691</name>
    <name evidence="3" type="ORF">GIL414_LOCUS36389</name>
    <name evidence="6" type="ORF">GIL414_LOCUS54481</name>
    <name evidence="5" type="ORF">SMN809_LOCUS51346</name>
</gene>
<dbReference type="Proteomes" id="UP000676336">
    <property type="component" value="Unassembled WGS sequence"/>
</dbReference>
<dbReference type="EMBL" id="CAJOBH010096134">
    <property type="protein sequence ID" value="CAF4590518.1"/>
    <property type="molecule type" value="Genomic_DNA"/>
</dbReference>
<evidence type="ECO:0000313" key="5">
    <source>
        <dbReference type="EMBL" id="CAF4892606.1"/>
    </source>
</evidence>
<dbReference type="Proteomes" id="UP000681967">
    <property type="component" value="Unassembled WGS sequence"/>
</dbReference>
<name>A0A8S2YZM8_9BILA</name>
<dbReference type="InterPro" id="IPR032735">
    <property type="entry name" value="BROMI_M"/>
</dbReference>
<feature type="domain" description="BROMI middle region" evidence="2">
    <location>
        <begin position="12"/>
        <end position="66"/>
    </location>
</feature>
<dbReference type="EMBL" id="CAJOBJ010191213">
    <property type="protein sequence ID" value="CAF4954033.1"/>
    <property type="molecule type" value="Genomic_DNA"/>
</dbReference>